<comment type="caution">
    <text evidence="2">The sequence shown here is derived from an EMBL/GenBank/DDBJ whole genome shotgun (WGS) entry which is preliminary data.</text>
</comment>
<dbReference type="Pfam" id="PF01609">
    <property type="entry name" value="DDE_Tnp_1"/>
    <property type="match status" value="1"/>
</dbReference>
<dbReference type="EMBL" id="PYLO01000001">
    <property type="protein sequence ID" value="PST38927.1"/>
    <property type="molecule type" value="Genomic_DNA"/>
</dbReference>
<proteinExistence type="predicted"/>
<protein>
    <recommendedName>
        <fullName evidence="1">Transposase IS4-like domain-containing protein</fullName>
    </recommendedName>
</protein>
<dbReference type="Proteomes" id="UP000241048">
    <property type="component" value="Unassembled WGS sequence"/>
</dbReference>
<dbReference type="InterPro" id="IPR012337">
    <property type="entry name" value="RNaseH-like_sf"/>
</dbReference>
<dbReference type="GO" id="GO:0003677">
    <property type="term" value="F:DNA binding"/>
    <property type="evidence" value="ECO:0007669"/>
    <property type="project" value="InterPro"/>
</dbReference>
<dbReference type="GO" id="GO:0004803">
    <property type="term" value="F:transposase activity"/>
    <property type="evidence" value="ECO:0007669"/>
    <property type="project" value="InterPro"/>
</dbReference>
<dbReference type="SUPFAM" id="SSF53098">
    <property type="entry name" value="Ribonuclease H-like"/>
    <property type="match status" value="1"/>
</dbReference>
<feature type="domain" description="Transposase IS4-like" evidence="1">
    <location>
        <begin position="14"/>
        <end position="215"/>
    </location>
</feature>
<accession>A0A2T3FUG6</accession>
<gene>
    <name evidence="2" type="ORF">C7U56_03110</name>
</gene>
<name>A0A2T3FUG6_9CLOT</name>
<dbReference type="GO" id="GO:0006313">
    <property type="term" value="P:DNA transposition"/>
    <property type="evidence" value="ECO:0007669"/>
    <property type="project" value="InterPro"/>
</dbReference>
<dbReference type="PANTHER" id="PTHR33627:SF1">
    <property type="entry name" value="TRANSPOSASE"/>
    <property type="match status" value="1"/>
</dbReference>
<evidence type="ECO:0000313" key="2">
    <source>
        <dbReference type="EMBL" id="PST38927.1"/>
    </source>
</evidence>
<dbReference type="InterPro" id="IPR002559">
    <property type="entry name" value="Transposase_11"/>
</dbReference>
<sequence>MSSERQTGLWAPDRVRHAFCNGITLNYAVILYDKTKSKIQIIQDIAAELPIAPIVSYFLCDSWYTSAKVMDCFAKKGFYTIGALKTNRILYPCGIRQKASAFALHLRKTDPNISLVTVDKRQFYVYRYEGNLNDVPNTVVLLSYPTPCFGIPKALRIFVSTNAALSTQEILRLYTQRWQIELFFRQSKKKLGLDKYQLRSQKGIQRYWLMMSFVHYMCCTCKGTYIFLHIE</sequence>
<reference evidence="2 3" key="1">
    <citation type="submission" date="2018-03" db="EMBL/GenBank/DDBJ databases">
        <title>Lachnoclostridium SNUG30386 gen.nov., sp.nov., isolated from human faeces.</title>
        <authorList>
            <person name="Seo B."/>
            <person name="Jeon K."/>
            <person name="Ko G."/>
        </authorList>
    </citation>
    <scope>NUCLEOTIDE SEQUENCE [LARGE SCALE GENOMIC DNA]</scope>
    <source>
        <strain evidence="2 3">SNUG30386</strain>
    </source>
</reference>
<keyword evidence="3" id="KW-1185">Reference proteome</keyword>
<dbReference type="AlphaFoldDB" id="A0A2T3FUG6"/>
<evidence type="ECO:0000313" key="3">
    <source>
        <dbReference type="Proteomes" id="UP000241048"/>
    </source>
</evidence>
<dbReference type="PANTHER" id="PTHR33627">
    <property type="entry name" value="TRANSPOSASE"/>
    <property type="match status" value="1"/>
</dbReference>
<organism evidence="2 3">
    <name type="scientific">Clostridium fessum</name>
    <dbReference type="NCBI Taxonomy" id="2126740"/>
    <lineage>
        <taxon>Bacteria</taxon>
        <taxon>Bacillati</taxon>
        <taxon>Bacillota</taxon>
        <taxon>Clostridia</taxon>
        <taxon>Eubacteriales</taxon>
        <taxon>Clostridiaceae</taxon>
        <taxon>Clostridium</taxon>
    </lineage>
</organism>
<dbReference type="Gene3D" id="3.90.350.10">
    <property type="entry name" value="Transposase Inhibitor Protein From Tn5, Chain A, domain 1"/>
    <property type="match status" value="1"/>
</dbReference>
<dbReference type="InterPro" id="IPR039365">
    <property type="entry name" value="IS701-like"/>
</dbReference>
<dbReference type="RefSeq" id="WP_107000092.1">
    <property type="nucleotide sequence ID" value="NZ_JAQDSE010000007.1"/>
</dbReference>
<evidence type="ECO:0000259" key="1">
    <source>
        <dbReference type="Pfam" id="PF01609"/>
    </source>
</evidence>